<evidence type="ECO:0000256" key="1">
    <source>
        <dbReference type="SAM" id="MobiDB-lite"/>
    </source>
</evidence>
<evidence type="ECO:0000313" key="2">
    <source>
        <dbReference type="EMBL" id="GAA0159341.1"/>
    </source>
</evidence>
<reference evidence="2 3" key="1">
    <citation type="submission" date="2024-01" db="EMBL/GenBank/DDBJ databases">
        <title>The complete chloroplast genome sequence of Lithospermum erythrorhizon: insights into the phylogenetic relationship among Boraginaceae species and the maternal lineages of purple gromwells.</title>
        <authorList>
            <person name="Okada T."/>
            <person name="Watanabe K."/>
        </authorList>
    </citation>
    <scope>NUCLEOTIDE SEQUENCE [LARGE SCALE GENOMIC DNA]</scope>
</reference>
<dbReference type="Proteomes" id="UP001454036">
    <property type="component" value="Unassembled WGS sequence"/>
</dbReference>
<feature type="compositionally biased region" description="Basic and acidic residues" evidence="1">
    <location>
        <begin position="49"/>
        <end position="71"/>
    </location>
</feature>
<sequence length="85" mass="9757">MHGLNEIHRMLQHKGYSTKSSTAGPGYNPKQPLYVLIKSVANYHIAEVSQEHRRNPKPAKDNKNSKEDRTPIQKKMIKKVHPNSE</sequence>
<feature type="compositionally biased region" description="Basic residues" evidence="1">
    <location>
        <begin position="75"/>
        <end position="85"/>
    </location>
</feature>
<accession>A0AAV3Q7E1</accession>
<feature type="region of interest" description="Disordered" evidence="1">
    <location>
        <begin position="47"/>
        <end position="85"/>
    </location>
</feature>
<dbReference type="AlphaFoldDB" id="A0AAV3Q7E1"/>
<name>A0AAV3Q7E1_LITER</name>
<dbReference type="EMBL" id="BAABME010003577">
    <property type="protein sequence ID" value="GAA0159341.1"/>
    <property type="molecule type" value="Genomic_DNA"/>
</dbReference>
<feature type="region of interest" description="Disordered" evidence="1">
    <location>
        <begin position="1"/>
        <end position="27"/>
    </location>
</feature>
<organism evidence="2 3">
    <name type="scientific">Lithospermum erythrorhizon</name>
    <name type="common">Purple gromwell</name>
    <name type="synonym">Lithospermum officinale var. erythrorhizon</name>
    <dbReference type="NCBI Taxonomy" id="34254"/>
    <lineage>
        <taxon>Eukaryota</taxon>
        <taxon>Viridiplantae</taxon>
        <taxon>Streptophyta</taxon>
        <taxon>Embryophyta</taxon>
        <taxon>Tracheophyta</taxon>
        <taxon>Spermatophyta</taxon>
        <taxon>Magnoliopsida</taxon>
        <taxon>eudicotyledons</taxon>
        <taxon>Gunneridae</taxon>
        <taxon>Pentapetalae</taxon>
        <taxon>asterids</taxon>
        <taxon>lamiids</taxon>
        <taxon>Boraginales</taxon>
        <taxon>Boraginaceae</taxon>
        <taxon>Boraginoideae</taxon>
        <taxon>Lithospermeae</taxon>
        <taxon>Lithospermum</taxon>
    </lineage>
</organism>
<keyword evidence="3" id="KW-1185">Reference proteome</keyword>
<proteinExistence type="predicted"/>
<evidence type="ECO:0000313" key="3">
    <source>
        <dbReference type="Proteomes" id="UP001454036"/>
    </source>
</evidence>
<gene>
    <name evidence="2" type="ORF">LIER_16140</name>
</gene>
<protein>
    <submittedName>
        <fullName evidence="2">Uncharacterized protein</fullName>
    </submittedName>
</protein>
<comment type="caution">
    <text evidence="2">The sequence shown here is derived from an EMBL/GenBank/DDBJ whole genome shotgun (WGS) entry which is preliminary data.</text>
</comment>